<dbReference type="GO" id="GO:0003743">
    <property type="term" value="F:translation initiation factor activity"/>
    <property type="evidence" value="ECO:0007669"/>
    <property type="project" value="UniProtKB-KW"/>
</dbReference>
<evidence type="ECO:0000313" key="9">
    <source>
        <dbReference type="EMBL" id="ABO94745.1"/>
    </source>
</evidence>
<dbReference type="AlphaFoldDB" id="A4RSQ2"/>
<dbReference type="Pfam" id="PF02268">
    <property type="entry name" value="TFIIA_gamma_N"/>
    <property type="match status" value="1"/>
</dbReference>
<feature type="domain" description="Transcription initiation factor IIA gamma subunit N-terminal" evidence="7">
    <location>
        <begin position="3"/>
        <end position="48"/>
    </location>
</feature>
<reference evidence="9 10" key="1">
    <citation type="journal article" date="2007" name="Proc. Natl. Acad. Sci. U.S.A.">
        <title>The tiny eukaryote Ostreococcus provides genomic insights into the paradox of plankton speciation.</title>
        <authorList>
            <person name="Palenik B."/>
            <person name="Grimwood J."/>
            <person name="Aerts A."/>
            <person name="Rouze P."/>
            <person name="Salamov A."/>
            <person name="Putnam N."/>
            <person name="Dupont C."/>
            <person name="Jorgensen R."/>
            <person name="Derelle E."/>
            <person name="Rombauts S."/>
            <person name="Zhou K."/>
            <person name="Otillar R."/>
            <person name="Merchant S.S."/>
            <person name="Podell S."/>
            <person name="Gaasterland T."/>
            <person name="Napoli C."/>
            <person name="Gendler K."/>
            <person name="Manuell A."/>
            <person name="Tai V."/>
            <person name="Vallon O."/>
            <person name="Piganeau G."/>
            <person name="Jancek S."/>
            <person name="Heijde M."/>
            <person name="Jabbari K."/>
            <person name="Bowler C."/>
            <person name="Lohr M."/>
            <person name="Robbens S."/>
            <person name="Werner G."/>
            <person name="Dubchak I."/>
            <person name="Pazour G.J."/>
            <person name="Ren Q."/>
            <person name="Paulsen I."/>
            <person name="Delwiche C."/>
            <person name="Schmutz J."/>
            <person name="Rokhsar D."/>
            <person name="Van de Peer Y."/>
            <person name="Moreau H."/>
            <person name="Grigoriev I.V."/>
        </authorList>
    </citation>
    <scope>NUCLEOTIDE SEQUENCE [LARGE SCALE GENOMIC DNA]</scope>
    <source>
        <strain evidence="9 10">CCE9901</strain>
    </source>
</reference>
<dbReference type="KEGG" id="olu:OSTLU_119620"/>
<dbReference type="HOGENOM" id="CLU_112964_3_1_1"/>
<dbReference type="OMA" id="QYYELYR"/>
<evidence type="ECO:0000259" key="8">
    <source>
        <dbReference type="Pfam" id="PF02751"/>
    </source>
</evidence>
<dbReference type="CDD" id="cd10014">
    <property type="entry name" value="TFIIA_gamma_C"/>
    <property type="match status" value="1"/>
</dbReference>
<dbReference type="Gene3D" id="2.30.18.10">
    <property type="entry name" value="Transcription factor IIA (TFIIA), beta-barrel domain"/>
    <property type="match status" value="1"/>
</dbReference>
<evidence type="ECO:0000259" key="7">
    <source>
        <dbReference type="Pfam" id="PF02268"/>
    </source>
</evidence>
<dbReference type="Gramene" id="ABO94745">
    <property type="protein sequence ID" value="ABO94745"/>
    <property type="gene ID" value="OSTLU_119620"/>
</dbReference>
<keyword evidence="10" id="KW-1185">Reference proteome</keyword>
<comment type="subcellular location">
    <subcellularLocation>
        <location evidence="1 6">Nucleus</location>
    </subcellularLocation>
</comment>
<dbReference type="InterPro" id="IPR015871">
    <property type="entry name" value="TFIIA_gsu_C"/>
</dbReference>
<dbReference type="RefSeq" id="XP_001416452.1">
    <property type="nucleotide sequence ID" value="XM_001416415.1"/>
</dbReference>
<dbReference type="Pfam" id="PF02751">
    <property type="entry name" value="TFIIA_gamma_C"/>
    <property type="match status" value="1"/>
</dbReference>
<accession>A4RSQ2</accession>
<keyword evidence="9" id="KW-0648">Protein biosynthesis</keyword>
<dbReference type="InterPro" id="IPR015872">
    <property type="entry name" value="TFIIA_gsu_N"/>
</dbReference>
<dbReference type="Gene3D" id="1.10.287.190">
    <property type="entry name" value="Transcription factor IIA gamma subunit, alpha-helical domain"/>
    <property type="match status" value="1"/>
</dbReference>
<dbReference type="Proteomes" id="UP000001568">
    <property type="component" value="Chromosome 2"/>
</dbReference>
<dbReference type="InterPro" id="IPR003194">
    <property type="entry name" value="TFIIA_gsu"/>
</dbReference>
<evidence type="ECO:0000256" key="2">
    <source>
        <dbReference type="ARBA" id="ARBA00007675"/>
    </source>
</evidence>
<dbReference type="eggNOG" id="KOG3463">
    <property type="taxonomic scope" value="Eukaryota"/>
</dbReference>
<evidence type="ECO:0000256" key="6">
    <source>
        <dbReference type="PIRNR" id="PIRNR009415"/>
    </source>
</evidence>
<evidence type="ECO:0000256" key="5">
    <source>
        <dbReference type="ARBA" id="ARBA00023242"/>
    </source>
</evidence>
<proteinExistence type="inferred from homology"/>
<dbReference type="EMBL" id="CP000582">
    <property type="protein sequence ID" value="ABO94745.1"/>
    <property type="molecule type" value="Genomic_DNA"/>
</dbReference>
<name>A4RSQ2_OSTLU</name>
<keyword evidence="9" id="KW-0396">Initiation factor</keyword>
<dbReference type="CDD" id="cd10145">
    <property type="entry name" value="TFIIA_gamma_N"/>
    <property type="match status" value="1"/>
</dbReference>
<gene>
    <name evidence="9" type="primary">Tf2aS</name>
    <name evidence="9" type="ORF">OSTLU_119620</name>
</gene>
<evidence type="ECO:0000256" key="1">
    <source>
        <dbReference type="ARBA" id="ARBA00004123"/>
    </source>
</evidence>
<evidence type="ECO:0000313" key="10">
    <source>
        <dbReference type="Proteomes" id="UP000001568"/>
    </source>
</evidence>
<evidence type="ECO:0000256" key="4">
    <source>
        <dbReference type="ARBA" id="ARBA00023163"/>
    </source>
</evidence>
<dbReference type="SUPFAM" id="SSF50784">
    <property type="entry name" value="Transcription factor IIA (TFIIA), beta-barrel domain"/>
    <property type="match status" value="1"/>
</dbReference>
<dbReference type="InterPro" id="IPR009088">
    <property type="entry name" value="TFIIA_b-brl"/>
</dbReference>
<keyword evidence="4 6" id="KW-0804">Transcription</keyword>
<dbReference type="STRING" id="436017.A4RSQ2"/>
<dbReference type="GO" id="GO:0006367">
    <property type="term" value="P:transcription initiation at RNA polymerase II promoter"/>
    <property type="evidence" value="ECO:0007669"/>
    <property type="project" value="InterPro"/>
</dbReference>
<sequence>MSLELYRRSSLGMALTDALDELVISGVLSPTIAMKVLSEFDKSVCRSLRASKVKASVKGQLHTYRFCGNVWTFIVENAIVNIADVDVQSKEVRVQLLKVVACDSKLGDVSGSV</sequence>
<evidence type="ECO:0000256" key="3">
    <source>
        <dbReference type="ARBA" id="ARBA00023015"/>
    </source>
</evidence>
<feature type="domain" description="Transcription initiation factor IIA gamma subunit C-terminal" evidence="8">
    <location>
        <begin position="58"/>
        <end position="104"/>
    </location>
</feature>
<comment type="similarity">
    <text evidence="2 6">Belongs to the TFIIA subunit 2 family.</text>
</comment>
<dbReference type="PIRSF" id="PIRSF009415">
    <property type="entry name" value="Hum_TFIIA_gamma"/>
    <property type="match status" value="1"/>
</dbReference>
<dbReference type="GO" id="GO:0005672">
    <property type="term" value="C:transcription factor TFIIA complex"/>
    <property type="evidence" value="ECO:0007669"/>
    <property type="project" value="InterPro"/>
</dbReference>
<keyword evidence="3 6" id="KW-0805">Transcription regulation</keyword>
<organism evidence="9 10">
    <name type="scientific">Ostreococcus lucimarinus (strain CCE9901)</name>
    <dbReference type="NCBI Taxonomy" id="436017"/>
    <lineage>
        <taxon>Eukaryota</taxon>
        <taxon>Viridiplantae</taxon>
        <taxon>Chlorophyta</taxon>
        <taxon>Mamiellophyceae</taxon>
        <taxon>Mamiellales</taxon>
        <taxon>Bathycoccaceae</taxon>
        <taxon>Ostreococcus</taxon>
    </lineage>
</organism>
<dbReference type="OrthoDB" id="586585at2759"/>
<dbReference type="PANTHER" id="PTHR10966">
    <property type="entry name" value="TRANSCRIPTION INITIATION FACTOR IIA SUBUNIT 2"/>
    <property type="match status" value="1"/>
</dbReference>
<keyword evidence="5 6" id="KW-0539">Nucleus</keyword>
<protein>
    <recommendedName>
        <fullName evidence="6">Transcription initiation factor IIA subunit 2</fullName>
    </recommendedName>
</protein>
<dbReference type="FunFam" id="1.10.287.190:FF:000001">
    <property type="entry name" value="Transcription initiation factor IIA subunit 2"/>
    <property type="match status" value="1"/>
</dbReference>
<dbReference type="GeneID" id="5000343"/>
<dbReference type="InterPro" id="IPR009083">
    <property type="entry name" value="TFIIA_a-hlx"/>
</dbReference>
<comment type="function">
    <text evidence="6">TFIIA is a component of the transcription machinery of RNA polymerase II and plays an important role in transcriptional activation.</text>
</comment>
<dbReference type="SUPFAM" id="SSF47396">
    <property type="entry name" value="Transcription factor IIA (TFIIA), alpha-helical domain"/>
    <property type="match status" value="1"/>
</dbReference>